<sequence>MQVLNYNEVFQNCSEDLSRTHAYIRLQEMRYGSVEIENEEYIEFDTNGRLGTLERASFPHRFISRLKNRSQRPEIGLRNQLAKKFRTKARNAVDVIFRTRSSQSGTKDPGRKSTTPTAGNGAREEHLCVDTSKSSAPLSHTKASFGQESEIISKSTEAVPVHDSSELVGATIPPLSLINKEAQLYGLEDTGEGDCKRVKCRLPSEEQAPHVQPGFVARAINSFTPRGTVETETAPKGLKEGQVQVSRKGSSEVEKDLLVAHSDRHEGGHIKEQASRVEPGFVARAIHSLASCGLVELESDLLRMKEAKLQVPEIQVSETERNTVYVEELDLHERAHQRNIGGQSVRSESPVSLFEEDISCPSTLIQNEQSIASKVSYKNTPGDDFKLGYVARVVDSLNYYIDHERCESPPVFRSTGALFSVVSK</sequence>
<reference evidence="2 3" key="1">
    <citation type="journal article" date="2018" name="Mol. Biol. Evol.">
        <title>Analysis of the draft genome of the red seaweed Gracilariopsis chorda provides insights into genome size evolution in Rhodophyta.</title>
        <authorList>
            <person name="Lee J."/>
            <person name="Yang E.C."/>
            <person name="Graf L."/>
            <person name="Yang J.H."/>
            <person name="Qiu H."/>
            <person name="Zel Zion U."/>
            <person name="Chan C.X."/>
            <person name="Stephens T.G."/>
            <person name="Weber A.P.M."/>
            <person name="Boo G.H."/>
            <person name="Boo S.M."/>
            <person name="Kim K.M."/>
            <person name="Shin Y."/>
            <person name="Jung M."/>
            <person name="Lee S.J."/>
            <person name="Yim H.S."/>
            <person name="Lee J.H."/>
            <person name="Bhattacharya D."/>
            <person name="Yoon H.S."/>
        </authorList>
    </citation>
    <scope>NUCLEOTIDE SEQUENCE [LARGE SCALE GENOMIC DNA]</scope>
    <source>
        <strain evidence="2 3">SKKU-2015</strain>
        <tissue evidence="2">Whole body</tissue>
    </source>
</reference>
<dbReference type="AlphaFoldDB" id="A0A2V3IYR1"/>
<proteinExistence type="predicted"/>
<evidence type="ECO:0000313" key="2">
    <source>
        <dbReference type="EMBL" id="PXF47296.1"/>
    </source>
</evidence>
<comment type="caution">
    <text evidence="2">The sequence shown here is derived from an EMBL/GenBank/DDBJ whole genome shotgun (WGS) entry which is preliminary data.</text>
</comment>
<evidence type="ECO:0000256" key="1">
    <source>
        <dbReference type="SAM" id="MobiDB-lite"/>
    </source>
</evidence>
<keyword evidence="3" id="KW-1185">Reference proteome</keyword>
<feature type="region of interest" description="Disordered" evidence="1">
    <location>
        <begin position="96"/>
        <end position="149"/>
    </location>
</feature>
<dbReference type="Proteomes" id="UP000247409">
    <property type="component" value="Unassembled WGS sequence"/>
</dbReference>
<name>A0A2V3IYR1_9FLOR</name>
<protein>
    <submittedName>
        <fullName evidence="2">Uncharacterized protein</fullName>
    </submittedName>
</protein>
<evidence type="ECO:0000313" key="3">
    <source>
        <dbReference type="Proteomes" id="UP000247409"/>
    </source>
</evidence>
<accession>A0A2V3IYR1</accession>
<gene>
    <name evidence="2" type="ORF">BWQ96_02909</name>
</gene>
<feature type="compositionally biased region" description="Polar residues" evidence="1">
    <location>
        <begin position="131"/>
        <end position="149"/>
    </location>
</feature>
<feature type="compositionally biased region" description="Polar residues" evidence="1">
    <location>
        <begin position="99"/>
        <end position="118"/>
    </location>
</feature>
<organism evidence="2 3">
    <name type="scientific">Gracilariopsis chorda</name>
    <dbReference type="NCBI Taxonomy" id="448386"/>
    <lineage>
        <taxon>Eukaryota</taxon>
        <taxon>Rhodophyta</taxon>
        <taxon>Florideophyceae</taxon>
        <taxon>Rhodymeniophycidae</taxon>
        <taxon>Gracilariales</taxon>
        <taxon>Gracilariaceae</taxon>
        <taxon>Gracilariopsis</taxon>
    </lineage>
</organism>
<dbReference type="EMBL" id="NBIV01000026">
    <property type="protein sequence ID" value="PXF47296.1"/>
    <property type="molecule type" value="Genomic_DNA"/>
</dbReference>